<evidence type="ECO:0000256" key="4">
    <source>
        <dbReference type="ARBA" id="ARBA00022475"/>
    </source>
</evidence>
<dbReference type="RefSeq" id="WP_378776618.1">
    <property type="nucleotide sequence ID" value="NZ_JBHTMX010000190.1"/>
</dbReference>
<feature type="transmembrane region" description="Helical" evidence="10">
    <location>
        <begin position="232"/>
        <end position="251"/>
    </location>
</feature>
<feature type="transmembrane region" description="Helical" evidence="10">
    <location>
        <begin position="173"/>
        <end position="192"/>
    </location>
</feature>
<evidence type="ECO:0000313" key="12">
    <source>
        <dbReference type="EMBL" id="MFD1333240.1"/>
    </source>
</evidence>
<evidence type="ECO:0000256" key="8">
    <source>
        <dbReference type="ARBA" id="ARBA00023047"/>
    </source>
</evidence>
<protein>
    <submittedName>
        <fullName evidence="12">ABC transporter permease</fullName>
    </submittedName>
</protein>
<organism evidence="12 13">
    <name type="scientific">Methylopila musalis</name>
    <dbReference type="NCBI Taxonomy" id="1134781"/>
    <lineage>
        <taxon>Bacteria</taxon>
        <taxon>Pseudomonadati</taxon>
        <taxon>Pseudomonadota</taxon>
        <taxon>Alphaproteobacteria</taxon>
        <taxon>Hyphomicrobiales</taxon>
        <taxon>Methylopilaceae</taxon>
        <taxon>Methylopila</taxon>
    </lineage>
</organism>
<comment type="caution">
    <text evidence="12">The sequence shown here is derived from an EMBL/GenBank/DDBJ whole genome shotgun (WGS) entry which is preliminary data.</text>
</comment>
<evidence type="ECO:0000256" key="6">
    <source>
        <dbReference type="ARBA" id="ARBA00022692"/>
    </source>
</evidence>
<feature type="transmembrane region" description="Helical" evidence="10">
    <location>
        <begin position="107"/>
        <end position="132"/>
    </location>
</feature>
<dbReference type="PANTHER" id="PTHR30413:SF10">
    <property type="entry name" value="CAPSULE POLYSACCHARIDE EXPORT INNER-MEMBRANE PROTEIN CTRC"/>
    <property type="match status" value="1"/>
</dbReference>
<keyword evidence="9 10" id="KW-0472">Membrane</keyword>
<sequence length="260" mass="29554">MSIANSAVLQFRTIKTLMLRRFRTRYGGSRAGYAWAIVEPLAWVFVLKFGLAHGSSQPPIGTSYEVFFTTGVVLARTWRAVTGAVVNTLNRKPRLAFPMITRMDDVLAVWLLEFVTGGVVMVLILTILGIWGFDSAPMDPLSCIIIYCCLGIFSFAFGIFFYTVIVIAPFMKYFKGIIFMAMFFTAGFATVLDRMPPAFRDFISWNPLVHLIEWFREGFYHGYECVNRDLEYFFTITLAFLLLGLAGERAFRRRATLARA</sequence>
<feature type="transmembrane region" description="Helical" evidence="10">
    <location>
        <begin position="66"/>
        <end position="86"/>
    </location>
</feature>
<evidence type="ECO:0000259" key="11">
    <source>
        <dbReference type="Pfam" id="PF01061"/>
    </source>
</evidence>
<evidence type="ECO:0000256" key="2">
    <source>
        <dbReference type="ARBA" id="ARBA00007783"/>
    </source>
</evidence>
<dbReference type="InterPro" id="IPR013525">
    <property type="entry name" value="ABC2_TM"/>
</dbReference>
<keyword evidence="4" id="KW-1003">Cell membrane</keyword>
<keyword evidence="5" id="KW-0762">Sugar transport</keyword>
<evidence type="ECO:0000256" key="10">
    <source>
        <dbReference type="SAM" id="Phobius"/>
    </source>
</evidence>
<evidence type="ECO:0000256" key="5">
    <source>
        <dbReference type="ARBA" id="ARBA00022597"/>
    </source>
</evidence>
<reference evidence="13" key="1">
    <citation type="journal article" date="2019" name="Int. J. Syst. Evol. Microbiol.">
        <title>The Global Catalogue of Microorganisms (GCM) 10K type strain sequencing project: providing services to taxonomists for standard genome sequencing and annotation.</title>
        <authorList>
            <consortium name="The Broad Institute Genomics Platform"/>
            <consortium name="The Broad Institute Genome Sequencing Center for Infectious Disease"/>
            <person name="Wu L."/>
            <person name="Ma J."/>
        </authorList>
    </citation>
    <scope>NUCLEOTIDE SEQUENCE [LARGE SCALE GENOMIC DNA]</scope>
    <source>
        <strain evidence="13">CCUG 61696</strain>
    </source>
</reference>
<gene>
    <name evidence="12" type="ORF">ACFQ4O_14680</name>
</gene>
<dbReference type="Proteomes" id="UP001597171">
    <property type="component" value="Unassembled WGS sequence"/>
</dbReference>
<evidence type="ECO:0000256" key="9">
    <source>
        <dbReference type="ARBA" id="ARBA00023136"/>
    </source>
</evidence>
<name>A0ABW3ZAW9_9HYPH</name>
<feature type="transmembrane region" description="Helical" evidence="10">
    <location>
        <begin position="144"/>
        <end position="166"/>
    </location>
</feature>
<dbReference type="Pfam" id="PF01061">
    <property type="entry name" value="ABC2_membrane"/>
    <property type="match status" value="1"/>
</dbReference>
<keyword evidence="6 10" id="KW-0812">Transmembrane</keyword>
<evidence type="ECO:0000256" key="1">
    <source>
        <dbReference type="ARBA" id="ARBA00004651"/>
    </source>
</evidence>
<evidence type="ECO:0000256" key="3">
    <source>
        <dbReference type="ARBA" id="ARBA00022448"/>
    </source>
</evidence>
<keyword evidence="13" id="KW-1185">Reference proteome</keyword>
<accession>A0ABW3ZAW9</accession>
<dbReference type="EMBL" id="JBHTMX010000190">
    <property type="protein sequence ID" value="MFD1333240.1"/>
    <property type="molecule type" value="Genomic_DNA"/>
</dbReference>
<keyword evidence="3" id="KW-0813">Transport</keyword>
<dbReference type="InterPro" id="IPR000412">
    <property type="entry name" value="ABC_2_transport"/>
</dbReference>
<evidence type="ECO:0000256" key="7">
    <source>
        <dbReference type="ARBA" id="ARBA00022989"/>
    </source>
</evidence>
<feature type="domain" description="ABC-2 type transporter transmembrane" evidence="11">
    <location>
        <begin position="14"/>
        <end position="220"/>
    </location>
</feature>
<keyword evidence="7 10" id="KW-1133">Transmembrane helix</keyword>
<dbReference type="PANTHER" id="PTHR30413">
    <property type="entry name" value="INNER MEMBRANE TRANSPORT PERMEASE"/>
    <property type="match status" value="1"/>
</dbReference>
<keyword evidence="8" id="KW-0625">Polysaccharide transport</keyword>
<comment type="subcellular location">
    <subcellularLocation>
        <location evidence="1">Cell membrane</location>
        <topology evidence="1">Multi-pass membrane protein</topology>
    </subcellularLocation>
</comment>
<evidence type="ECO:0000313" key="13">
    <source>
        <dbReference type="Proteomes" id="UP001597171"/>
    </source>
</evidence>
<comment type="similarity">
    <text evidence="2">Belongs to the ABC-2 integral membrane protein family.</text>
</comment>
<feature type="transmembrane region" description="Helical" evidence="10">
    <location>
        <begin position="27"/>
        <end position="46"/>
    </location>
</feature>
<dbReference type="PRINTS" id="PR00164">
    <property type="entry name" value="ABC2TRNSPORT"/>
</dbReference>
<proteinExistence type="inferred from homology"/>